<dbReference type="Proteomes" id="UP000092445">
    <property type="component" value="Unassembled WGS sequence"/>
</dbReference>
<reference evidence="1" key="2">
    <citation type="submission" date="2020-05" db="UniProtKB">
        <authorList>
            <consortium name="EnsemblMetazoa"/>
        </authorList>
    </citation>
    <scope>IDENTIFICATION</scope>
    <source>
        <strain evidence="1">IAEA</strain>
    </source>
</reference>
<dbReference type="AlphaFoldDB" id="A0A1B0A2N2"/>
<dbReference type="VEuPathDB" id="VectorBase:GPAI032577"/>
<proteinExistence type="predicted"/>
<protein>
    <submittedName>
        <fullName evidence="1">Uncharacterized protein</fullName>
    </submittedName>
</protein>
<sequence>MALDICFDIKTFLERTCRTCSRYFNDEMVFFGIFRVKLKDSCSLQEDDEVEYEVSDDVKEVFDDLNIWKLNNLYLVKNFDFKLELWINISRRRYSTRKVHRQRLYVPFLRYFEIINSFRSTIC</sequence>
<dbReference type="EnsemblMetazoa" id="GPAI032577-RA">
    <property type="protein sequence ID" value="GPAI032577-PA"/>
    <property type="gene ID" value="GPAI032577"/>
</dbReference>
<evidence type="ECO:0000313" key="1">
    <source>
        <dbReference type="EnsemblMetazoa" id="GPAI032577-PA"/>
    </source>
</evidence>
<reference evidence="2" key="1">
    <citation type="submission" date="2014-03" db="EMBL/GenBank/DDBJ databases">
        <authorList>
            <person name="Aksoy S."/>
            <person name="Warren W."/>
            <person name="Wilson R.K."/>
        </authorList>
    </citation>
    <scope>NUCLEOTIDE SEQUENCE [LARGE SCALE GENOMIC DNA]</scope>
    <source>
        <strain evidence="2">IAEA</strain>
    </source>
</reference>
<organism evidence="1 2">
    <name type="scientific">Glossina pallidipes</name>
    <name type="common">Tsetse fly</name>
    <dbReference type="NCBI Taxonomy" id="7398"/>
    <lineage>
        <taxon>Eukaryota</taxon>
        <taxon>Metazoa</taxon>
        <taxon>Ecdysozoa</taxon>
        <taxon>Arthropoda</taxon>
        <taxon>Hexapoda</taxon>
        <taxon>Insecta</taxon>
        <taxon>Pterygota</taxon>
        <taxon>Neoptera</taxon>
        <taxon>Endopterygota</taxon>
        <taxon>Diptera</taxon>
        <taxon>Brachycera</taxon>
        <taxon>Muscomorpha</taxon>
        <taxon>Hippoboscoidea</taxon>
        <taxon>Glossinidae</taxon>
        <taxon>Glossina</taxon>
    </lineage>
</organism>
<evidence type="ECO:0000313" key="2">
    <source>
        <dbReference type="Proteomes" id="UP000092445"/>
    </source>
</evidence>
<dbReference type="STRING" id="7398.A0A1B0A2N2"/>
<accession>A0A1B0A2N2</accession>
<keyword evidence="2" id="KW-1185">Reference proteome</keyword>
<name>A0A1B0A2N2_GLOPL</name>